<evidence type="ECO:0000256" key="8">
    <source>
        <dbReference type="PIRSR" id="PIRSR000103-1"/>
    </source>
</evidence>
<dbReference type="InterPro" id="IPR008927">
    <property type="entry name" value="6-PGluconate_DH-like_C_sf"/>
</dbReference>
<comment type="pathway">
    <text evidence="1 9">Amino-acid degradation; L-valine degradation.</text>
</comment>
<sequence>MALGYSVHAFGRLFSRMYTSGASSDLVGFIGLGNMGLPMARNLMAKGHRLVVYDTVKTQVDAAVSDGAIAATGPSEVAKQATTICTMLPASQHVRDVYTSPGGIFSAVQSGSLLIDCSTIDRDSAIEMSELAKENNTQYIDAPVSGGVGAATNGLLTFMLGGPDDCYERAKPLLEKMGKNVFHCGENGAGQATKICNNMLLAIEMIGTSEVLLMAQNLGLDPKLCSKVINASSGRSWSCDTYNPCPGVMENVPSSRNYEGGFGTGLMRKDLTLAQAAAVGSKSVTPLGAMALHIYNLMCQHGFEKKDFSSVYKFLEQEN</sequence>
<dbReference type="EnsemblMetazoa" id="Aqu2.1.27297_001">
    <property type="protein sequence ID" value="Aqu2.1.27297_001"/>
    <property type="gene ID" value="Aqu2.1.27297"/>
</dbReference>
<reference evidence="12" key="2">
    <citation type="submission" date="2017-05" db="UniProtKB">
        <authorList>
            <consortium name="EnsemblMetazoa"/>
        </authorList>
    </citation>
    <scope>IDENTIFICATION</scope>
</reference>
<dbReference type="GO" id="GO:0050661">
    <property type="term" value="F:NADP binding"/>
    <property type="evidence" value="ECO:0007669"/>
    <property type="project" value="InterPro"/>
</dbReference>
<protein>
    <recommendedName>
        <fullName evidence="3 9">3-hydroxyisobutyrate dehydrogenase</fullName>
        <shortName evidence="9">HIBADH</shortName>
        <ecNumber evidence="3 9">1.1.1.31</ecNumber>
    </recommendedName>
</protein>
<reference evidence="13" key="1">
    <citation type="journal article" date="2010" name="Nature">
        <title>The Amphimedon queenslandica genome and the evolution of animal complexity.</title>
        <authorList>
            <person name="Srivastava M."/>
            <person name="Simakov O."/>
            <person name="Chapman J."/>
            <person name="Fahey B."/>
            <person name="Gauthier M.E."/>
            <person name="Mitros T."/>
            <person name="Richards G.S."/>
            <person name="Conaco C."/>
            <person name="Dacre M."/>
            <person name="Hellsten U."/>
            <person name="Larroux C."/>
            <person name="Putnam N.H."/>
            <person name="Stanke M."/>
            <person name="Adamska M."/>
            <person name="Darling A."/>
            <person name="Degnan S.M."/>
            <person name="Oakley T.H."/>
            <person name="Plachetzki D.C."/>
            <person name="Zhai Y."/>
            <person name="Adamski M."/>
            <person name="Calcino A."/>
            <person name="Cummins S.F."/>
            <person name="Goodstein D.M."/>
            <person name="Harris C."/>
            <person name="Jackson D.J."/>
            <person name="Leys S.P."/>
            <person name="Shu S."/>
            <person name="Woodcroft B.J."/>
            <person name="Vervoort M."/>
            <person name="Kosik K.S."/>
            <person name="Manning G."/>
            <person name="Degnan B.M."/>
            <person name="Rokhsar D.S."/>
        </authorList>
    </citation>
    <scope>NUCLEOTIDE SEQUENCE [LARGE SCALE GENOMIC DNA]</scope>
</reference>
<dbReference type="GO" id="GO:0005739">
    <property type="term" value="C:mitochondrion"/>
    <property type="evidence" value="ECO:0007669"/>
    <property type="project" value="TreeGrafter"/>
</dbReference>
<proteinExistence type="inferred from homology"/>
<dbReference type="FunCoup" id="A0A1X7UHP6">
    <property type="interactions" value="750"/>
</dbReference>
<evidence type="ECO:0000256" key="3">
    <source>
        <dbReference type="ARBA" id="ARBA00012991"/>
    </source>
</evidence>
<evidence type="ECO:0000259" key="10">
    <source>
        <dbReference type="Pfam" id="PF03446"/>
    </source>
</evidence>
<feature type="domain" description="3-hydroxyisobutyrate dehydrogenase-like NAD-binding" evidence="11">
    <location>
        <begin position="188"/>
        <end position="315"/>
    </location>
</feature>
<evidence type="ECO:0000256" key="5">
    <source>
        <dbReference type="ARBA" id="ARBA00023002"/>
    </source>
</evidence>
<dbReference type="PANTHER" id="PTHR22981">
    <property type="entry name" value="3-HYDROXYISOBUTYRATE DEHYDROGENASE-RELATED"/>
    <property type="match status" value="1"/>
</dbReference>
<dbReference type="FunFam" id="1.10.1040.10:FF:000006">
    <property type="entry name" value="3-hydroxyisobutyrate dehydrogenase"/>
    <property type="match status" value="1"/>
</dbReference>
<dbReference type="InterPro" id="IPR036291">
    <property type="entry name" value="NAD(P)-bd_dom_sf"/>
</dbReference>
<evidence type="ECO:0000256" key="6">
    <source>
        <dbReference type="ARBA" id="ARBA00023027"/>
    </source>
</evidence>
<evidence type="ECO:0000256" key="1">
    <source>
        <dbReference type="ARBA" id="ARBA00005109"/>
    </source>
</evidence>
<dbReference type="NCBIfam" id="TIGR01692">
    <property type="entry name" value="HIBADH"/>
    <property type="match status" value="1"/>
</dbReference>
<accession>A0A1X7UHP6</accession>
<dbReference type="PANTHER" id="PTHR22981:SF7">
    <property type="entry name" value="3-HYDROXYISOBUTYRATE DEHYDROGENASE, MITOCHONDRIAL"/>
    <property type="match status" value="1"/>
</dbReference>
<dbReference type="PROSITE" id="PS00895">
    <property type="entry name" value="3_HYDROXYISOBUT_DH"/>
    <property type="match status" value="1"/>
</dbReference>
<dbReference type="eggNOG" id="KOG0409">
    <property type="taxonomic scope" value="Eukaryota"/>
</dbReference>
<dbReference type="InParanoid" id="A0A1X7UHP6"/>
<dbReference type="OMA" id="MGKKVWH"/>
<dbReference type="InterPro" id="IPR011548">
    <property type="entry name" value="HIBADH"/>
</dbReference>
<feature type="domain" description="6-phosphogluconate dehydrogenase NADP-binding" evidence="10">
    <location>
        <begin position="27"/>
        <end position="185"/>
    </location>
</feature>
<dbReference type="KEGG" id="aqu:100640292"/>
<dbReference type="Pfam" id="PF03446">
    <property type="entry name" value="NAD_binding_2"/>
    <property type="match status" value="1"/>
</dbReference>
<dbReference type="InterPro" id="IPR029154">
    <property type="entry name" value="HIBADH-like_NADP-bd"/>
</dbReference>
<dbReference type="InterPro" id="IPR006115">
    <property type="entry name" value="6PGDH_NADP-bd"/>
</dbReference>
<dbReference type="SUPFAM" id="SSF48179">
    <property type="entry name" value="6-phosphogluconate dehydrogenase C-terminal domain-like"/>
    <property type="match status" value="1"/>
</dbReference>
<dbReference type="Proteomes" id="UP000007879">
    <property type="component" value="Unassembled WGS sequence"/>
</dbReference>
<dbReference type="InterPro" id="IPR013328">
    <property type="entry name" value="6PGD_dom2"/>
</dbReference>
<evidence type="ECO:0000313" key="12">
    <source>
        <dbReference type="EnsemblMetazoa" id="Aqu2.1.27297_001"/>
    </source>
</evidence>
<evidence type="ECO:0000313" key="13">
    <source>
        <dbReference type="Proteomes" id="UP000007879"/>
    </source>
</evidence>
<comment type="similarity">
    <text evidence="2">Belongs to the HIBADH-related family. 3-hydroxyisobutyrate dehydrogenase subfamily.</text>
</comment>
<evidence type="ECO:0000256" key="2">
    <source>
        <dbReference type="ARBA" id="ARBA00006013"/>
    </source>
</evidence>
<dbReference type="EC" id="1.1.1.31" evidence="3 9"/>
<keyword evidence="4 9" id="KW-0101">Branched-chain amino acid catabolism</keyword>
<dbReference type="GO" id="GO:0008442">
    <property type="term" value="F:3-hydroxyisobutyrate dehydrogenase activity"/>
    <property type="evidence" value="ECO:0007669"/>
    <property type="project" value="UniProtKB-EC"/>
</dbReference>
<organism evidence="12">
    <name type="scientific">Amphimedon queenslandica</name>
    <name type="common">Sponge</name>
    <dbReference type="NCBI Taxonomy" id="400682"/>
    <lineage>
        <taxon>Eukaryota</taxon>
        <taxon>Metazoa</taxon>
        <taxon>Porifera</taxon>
        <taxon>Demospongiae</taxon>
        <taxon>Heteroscleromorpha</taxon>
        <taxon>Haplosclerida</taxon>
        <taxon>Niphatidae</taxon>
        <taxon>Amphimedon</taxon>
    </lineage>
</organism>
<keyword evidence="5 9" id="KW-0560">Oxidoreductase</keyword>
<dbReference type="EnsemblMetazoa" id="XM_003387792.3">
    <property type="protein sequence ID" value="XP_003387840.1"/>
    <property type="gene ID" value="LOC100640292"/>
</dbReference>
<keyword evidence="6 9" id="KW-0520">NAD</keyword>
<dbReference type="OrthoDB" id="435038at2759"/>
<evidence type="ECO:0000256" key="4">
    <source>
        <dbReference type="ARBA" id="ARBA00022456"/>
    </source>
</evidence>
<dbReference type="InterPro" id="IPR015815">
    <property type="entry name" value="HIBADH-related"/>
</dbReference>
<dbReference type="Gene3D" id="1.10.1040.10">
    <property type="entry name" value="N-(1-d-carboxylethyl)-l-norvaline Dehydrogenase, domain 2"/>
    <property type="match status" value="1"/>
</dbReference>
<gene>
    <name evidence="12" type="primary">100640292</name>
</gene>
<name>A0A1X7UHP6_AMPQE</name>
<dbReference type="GO" id="GO:0051287">
    <property type="term" value="F:NAD binding"/>
    <property type="evidence" value="ECO:0007669"/>
    <property type="project" value="InterPro"/>
</dbReference>
<evidence type="ECO:0000256" key="7">
    <source>
        <dbReference type="ARBA" id="ARBA00049197"/>
    </source>
</evidence>
<dbReference type="InterPro" id="IPR002204">
    <property type="entry name" value="3-OH-isobutyrate_DH-rel_CS"/>
</dbReference>
<comment type="catalytic activity">
    <reaction evidence="7 9">
        <text>3-hydroxy-2-methylpropanoate + NAD(+) = 2-methyl-3-oxopropanoate + NADH + H(+)</text>
        <dbReference type="Rhea" id="RHEA:17681"/>
        <dbReference type="ChEBI" id="CHEBI:11805"/>
        <dbReference type="ChEBI" id="CHEBI:15378"/>
        <dbReference type="ChEBI" id="CHEBI:57540"/>
        <dbReference type="ChEBI" id="CHEBI:57700"/>
        <dbReference type="ChEBI" id="CHEBI:57945"/>
        <dbReference type="EC" id="1.1.1.31"/>
    </reaction>
</comment>
<dbReference type="SUPFAM" id="SSF51735">
    <property type="entry name" value="NAD(P)-binding Rossmann-fold domains"/>
    <property type="match status" value="1"/>
</dbReference>
<evidence type="ECO:0000256" key="9">
    <source>
        <dbReference type="RuleBase" id="RU910714"/>
    </source>
</evidence>
<evidence type="ECO:0000259" key="11">
    <source>
        <dbReference type="Pfam" id="PF14833"/>
    </source>
</evidence>
<feature type="active site" evidence="8">
    <location>
        <position position="194"/>
    </location>
</feature>
<dbReference type="GO" id="GO:0006574">
    <property type="term" value="P:L-valine catabolic process"/>
    <property type="evidence" value="ECO:0007669"/>
    <property type="project" value="UniProtKB-UniPathway"/>
</dbReference>
<dbReference type="AlphaFoldDB" id="A0A1X7UHP6"/>
<dbReference type="PIRSF" id="PIRSF000103">
    <property type="entry name" value="HIBADH"/>
    <property type="match status" value="1"/>
</dbReference>
<dbReference type="Gene3D" id="3.40.50.720">
    <property type="entry name" value="NAD(P)-binding Rossmann-like Domain"/>
    <property type="match status" value="1"/>
</dbReference>
<keyword evidence="13" id="KW-1185">Reference proteome</keyword>
<dbReference type="Pfam" id="PF14833">
    <property type="entry name" value="NAD_binding_11"/>
    <property type="match status" value="1"/>
</dbReference>
<dbReference type="UniPathway" id="UPA00362"/>
<dbReference type="STRING" id="400682.A0A1X7UHP6"/>